<feature type="compositionally biased region" description="Acidic residues" evidence="1">
    <location>
        <begin position="58"/>
        <end position="79"/>
    </location>
</feature>
<feature type="compositionally biased region" description="Basic and acidic residues" evidence="1">
    <location>
        <begin position="1336"/>
        <end position="1365"/>
    </location>
</feature>
<evidence type="ECO:0000259" key="3">
    <source>
        <dbReference type="PROSITE" id="PS50835"/>
    </source>
</evidence>
<feature type="region of interest" description="Disordered" evidence="1">
    <location>
        <begin position="1498"/>
        <end position="1533"/>
    </location>
</feature>
<feature type="region of interest" description="Disordered" evidence="1">
    <location>
        <begin position="1336"/>
        <end position="1374"/>
    </location>
</feature>
<feature type="compositionally biased region" description="Acidic residues" evidence="1">
    <location>
        <begin position="93"/>
        <end position="102"/>
    </location>
</feature>
<dbReference type="SUPFAM" id="SSF48726">
    <property type="entry name" value="Immunoglobulin"/>
    <property type="match status" value="1"/>
</dbReference>
<protein>
    <recommendedName>
        <fullName evidence="3">Ig-like domain-containing protein</fullName>
    </recommendedName>
</protein>
<keyword evidence="5" id="KW-1185">Reference proteome</keyword>
<dbReference type="SMART" id="SM00409">
    <property type="entry name" value="IG"/>
    <property type="match status" value="2"/>
</dbReference>
<dbReference type="InterPro" id="IPR007110">
    <property type="entry name" value="Ig-like_dom"/>
</dbReference>
<dbReference type="Gene3D" id="2.60.40.10">
    <property type="entry name" value="Immunoglobulins"/>
    <property type="match status" value="2"/>
</dbReference>
<dbReference type="Proteomes" id="UP001300383">
    <property type="component" value="Unassembled WGS sequence"/>
</dbReference>
<dbReference type="InterPro" id="IPR003599">
    <property type="entry name" value="Ig_sub"/>
</dbReference>
<comment type="caution">
    <text evidence="4">The sequence shown here is derived from an EMBL/GenBank/DDBJ whole genome shotgun (WGS) entry which is preliminary data.</text>
</comment>
<feature type="region of interest" description="Disordered" evidence="1">
    <location>
        <begin position="31"/>
        <end position="155"/>
    </location>
</feature>
<evidence type="ECO:0000313" key="5">
    <source>
        <dbReference type="Proteomes" id="UP001300383"/>
    </source>
</evidence>
<feature type="domain" description="Ig-like" evidence="3">
    <location>
        <begin position="528"/>
        <end position="618"/>
    </location>
</feature>
<feature type="compositionally biased region" description="Basic and acidic residues" evidence="1">
    <location>
        <begin position="1512"/>
        <end position="1521"/>
    </location>
</feature>
<feature type="region of interest" description="Disordered" evidence="1">
    <location>
        <begin position="1111"/>
        <end position="1173"/>
    </location>
</feature>
<feature type="signal peptide" evidence="2">
    <location>
        <begin position="1"/>
        <end position="28"/>
    </location>
</feature>
<feature type="compositionally biased region" description="Basic and acidic residues" evidence="1">
    <location>
        <begin position="103"/>
        <end position="125"/>
    </location>
</feature>
<dbReference type="PROSITE" id="PS50835">
    <property type="entry name" value="IG_LIKE"/>
    <property type="match status" value="2"/>
</dbReference>
<dbReference type="RefSeq" id="WP_283230928.1">
    <property type="nucleotide sequence ID" value="NZ_JASGBQ010000013.1"/>
</dbReference>
<feature type="compositionally biased region" description="Polar residues" evidence="1">
    <location>
        <begin position="1156"/>
        <end position="1173"/>
    </location>
</feature>
<keyword evidence="2" id="KW-0732">Signal</keyword>
<dbReference type="InterPro" id="IPR013783">
    <property type="entry name" value="Ig-like_fold"/>
</dbReference>
<organism evidence="4 5">
    <name type="scientific">Fusibacillus kribbianus</name>
    <dbReference type="NCBI Taxonomy" id="3044208"/>
    <lineage>
        <taxon>Bacteria</taxon>
        <taxon>Bacillati</taxon>
        <taxon>Bacillota</taxon>
        <taxon>Clostridia</taxon>
        <taxon>Lachnospirales</taxon>
        <taxon>Lachnospiraceae</taxon>
        <taxon>Fusibacillus</taxon>
    </lineage>
</organism>
<feature type="domain" description="Ig-like" evidence="3">
    <location>
        <begin position="300"/>
        <end position="385"/>
    </location>
</feature>
<proteinExistence type="predicted"/>
<name>A0AAP4BAH6_9FIRM</name>
<feature type="chain" id="PRO_5042965881" description="Ig-like domain-containing protein" evidence="2">
    <location>
        <begin position="29"/>
        <end position="1603"/>
    </location>
</feature>
<dbReference type="InterPro" id="IPR036179">
    <property type="entry name" value="Ig-like_dom_sf"/>
</dbReference>
<evidence type="ECO:0000313" key="4">
    <source>
        <dbReference type="EMBL" id="MDI9242480.1"/>
    </source>
</evidence>
<dbReference type="EMBL" id="JASGBQ010000013">
    <property type="protein sequence ID" value="MDI9242480.1"/>
    <property type="molecule type" value="Genomic_DNA"/>
</dbReference>
<sequence length="1603" mass="174735">MKKSKSLIAFFLAASLTFSPLSYIRAYAAETGSREEIGESSGEGTKKEEQPEMTAESKEEEIAEEESTEAESTEEESADDESKEKAESTEASESGEAELEESSEAKEEESKEASESAEESEKAAESTEEESEASTKDTGSSSEGSRKEESTASAQNLIPKTDALLAINRIAVFSMERTIVPTPSAEITGVTVLKWDADSQSHTQYRMFPVTVTSMAVSGQTIRISFHTGAKAVFDWLYFGNLSDENKTADFVGTKEGSTCKFEIEVPVSKRNSWVPMVLGRSDKGTWSDNNLWMSIPNVPVITKQPQREEAKVGGNVTLSVEVTGEGLTYQWQFMADGGENWADCEGESAKTAAYGFEMAETLVGQYRCVITDKNGVKAESDAVEVFVAEEKPEDDGFEATGGIGAVYGKDYSKNPSGSFSMFKVSESKATVKGSEINIAIWVAPKSASNSTFTYNAIYLGRYGDTMEPLVYGEIDEEKGLQKYTFTVPYSAKGTDYPFVPVKADGTAYKTTQLYLTIPSVFSAPEDPAAVTITTQPAEMTSAIAGSDVTLSVEAEGEGLTYRWQFSTDGTFWTDCAEESAKTAAYSFTMTKMASGQYRCVIADKNGKEEISNTAAVAEPVFSGAKVRVVKKDGTDFKMFTVADSTVTEDGENLAVVITTENVSYDKLYLGSKDDALKIPIISGTEAEGGWSFEFTVPASCKGETLPITLGYPTGSENEWYVKQYLWIYIPDEGITELPEAVNEIQAITGGTGISYKDFQIVSSRAVLKQNQVLLTLTVNGRKWTRLYQGVQADTKKAPFYSGTYDEASDTTTFTFAVPAGKQGMNIPVTPGTESSWFAYARDLFINVPRLEEVAKTSADGIYELYGSAFPIINYAALHFERESSLTIDGDAATVTLITQTNQYDKIYIGSVDDPDSVKNAGAAEAVARTDIGDAYKCFTFTIPTTDLGKEINYVVHIQSSDSWAVKQSSFRINEILEKIGSLPGGDPDPEPTPDPEIPADGIYDIEVESSASMFRVVDCVLTVKGGKMSAVLTLSGTGYDYLYPGTKAEAAAAASSAWSPYVKNAEGKYTYTIPVEGLDKGIAVAAHSISKNIWYDRTLTFKSDTLKKLSDLPGGSDTPGTTPTDPTDPSNPGNTGIDDPETTIPDNDGKEDQESQYVSDTSGSTGRIDSSTTLADGVYKPDKFSWSGGTGKVKISCNKITVKNGQAYATLAFSSDSYQYVKANGNTYYAGKSGGQATVVIPVALNRNNRILGMTTKMSATHEIEYNIFIYLAAAGNGQTIGENSNEKLDEEAPEIIGLEYKSETELDFAEYFKIYHYDQGIVLLEVDMTRDTARDPEKLAEAENSEDKADKKETEKKAEKAEETLPEEEGEITVSQNEIAAELYKGNVVKYLLVPENVEIPVGLEQDMIIVTLPLDRTYAASDEILEVMESLDLLDQVAAVGCEQKDCKVDTVAERMKVRDGEKEADVVYGGLFDAPDFKALIKQEINLAILPGTLLPRDEEDPDMQDSTVEKNTDSAAKKNAGNEQELTAEEQTERLESLTEKFAMFGIPVVIDRSADEETELAKYEWIKVYGVLFGCEEEMDELFETAVKEAEQQESRR</sequence>
<gene>
    <name evidence="4" type="ORF">QJ036_08355</name>
</gene>
<evidence type="ECO:0000256" key="1">
    <source>
        <dbReference type="SAM" id="MobiDB-lite"/>
    </source>
</evidence>
<feature type="compositionally biased region" description="Low complexity" evidence="1">
    <location>
        <begin position="1114"/>
        <end position="1136"/>
    </location>
</feature>
<reference evidence="4 5" key="1">
    <citation type="submission" date="2023-05" db="EMBL/GenBank/DDBJ databases">
        <title>[ruminococcus] sp. nov., isolated from a pig farm feces dump.</title>
        <authorList>
            <person name="Chang Y.-H."/>
        </authorList>
    </citation>
    <scope>NUCLEOTIDE SEQUENCE [LARGE SCALE GENOMIC DNA]</scope>
    <source>
        <strain evidence="4 5">YH-rum2234</strain>
    </source>
</reference>
<evidence type="ECO:0000256" key="2">
    <source>
        <dbReference type="SAM" id="SignalP"/>
    </source>
</evidence>
<accession>A0AAP4BAH6</accession>